<evidence type="ECO:0000259" key="5">
    <source>
        <dbReference type="Pfam" id="PF01625"/>
    </source>
</evidence>
<dbReference type="GO" id="GO:0008113">
    <property type="term" value="F:peptide-methionine (S)-S-oxide reductase activity"/>
    <property type="evidence" value="ECO:0007669"/>
    <property type="project" value="UniProtKB-UniRule"/>
</dbReference>
<comment type="caution">
    <text evidence="6">The sequence shown here is derived from an EMBL/GenBank/DDBJ whole genome shotgun (WGS) entry which is preliminary data.</text>
</comment>
<name>A0A0A0BFA2_9GAMM</name>
<comment type="catalytic activity">
    <reaction evidence="3 4">
        <text>[thioredoxin]-disulfide + L-methionine + H2O = L-methionine (S)-S-oxide + [thioredoxin]-dithiol</text>
        <dbReference type="Rhea" id="RHEA:19993"/>
        <dbReference type="Rhea" id="RHEA-COMP:10698"/>
        <dbReference type="Rhea" id="RHEA-COMP:10700"/>
        <dbReference type="ChEBI" id="CHEBI:15377"/>
        <dbReference type="ChEBI" id="CHEBI:29950"/>
        <dbReference type="ChEBI" id="CHEBI:50058"/>
        <dbReference type="ChEBI" id="CHEBI:57844"/>
        <dbReference type="ChEBI" id="CHEBI:58772"/>
        <dbReference type="EC" id="1.8.4.11"/>
    </reaction>
</comment>
<dbReference type="EC" id="1.8.4.11" evidence="4"/>
<accession>A0A0A0BFA2</accession>
<proteinExistence type="inferred from homology"/>
<dbReference type="Pfam" id="PF01625">
    <property type="entry name" value="PMSR"/>
    <property type="match status" value="1"/>
</dbReference>
<dbReference type="STRING" id="392484.LP43_0807"/>
<dbReference type="Gene3D" id="3.30.1060.10">
    <property type="entry name" value="Peptide methionine sulphoxide reductase MsrA"/>
    <property type="match status" value="1"/>
</dbReference>
<dbReference type="RefSeq" id="WP_036312330.1">
    <property type="nucleotide sequence ID" value="NZ_JRQD01000002.1"/>
</dbReference>
<keyword evidence="1 4" id="KW-0560">Oxidoreductase</keyword>
<comment type="similarity">
    <text evidence="4">Belongs to the MsrA Met sulfoxide reductase family.</text>
</comment>
<comment type="function">
    <text evidence="4">Has an important function as a repair enzyme for proteins that have been inactivated by oxidation. Catalyzes the reversible oxidation-reduction of methionine sulfoxide in proteins to methionine.</text>
</comment>
<evidence type="ECO:0000313" key="6">
    <source>
        <dbReference type="EMBL" id="KGM07198.1"/>
    </source>
</evidence>
<evidence type="ECO:0000313" key="7">
    <source>
        <dbReference type="Proteomes" id="UP000029999"/>
    </source>
</evidence>
<dbReference type="PANTHER" id="PTHR43774:SF1">
    <property type="entry name" value="PEPTIDE METHIONINE SULFOXIDE REDUCTASE MSRA 2"/>
    <property type="match status" value="1"/>
</dbReference>
<comment type="catalytic activity">
    <reaction evidence="2 4">
        <text>L-methionyl-[protein] + [thioredoxin]-disulfide + H2O = L-methionyl-(S)-S-oxide-[protein] + [thioredoxin]-dithiol</text>
        <dbReference type="Rhea" id="RHEA:14217"/>
        <dbReference type="Rhea" id="RHEA-COMP:10698"/>
        <dbReference type="Rhea" id="RHEA-COMP:10700"/>
        <dbReference type="Rhea" id="RHEA-COMP:12313"/>
        <dbReference type="Rhea" id="RHEA-COMP:12315"/>
        <dbReference type="ChEBI" id="CHEBI:15377"/>
        <dbReference type="ChEBI" id="CHEBI:16044"/>
        <dbReference type="ChEBI" id="CHEBI:29950"/>
        <dbReference type="ChEBI" id="CHEBI:44120"/>
        <dbReference type="ChEBI" id="CHEBI:50058"/>
        <dbReference type="EC" id="1.8.4.11"/>
    </reaction>
</comment>
<evidence type="ECO:0000256" key="4">
    <source>
        <dbReference type="HAMAP-Rule" id="MF_01401"/>
    </source>
</evidence>
<dbReference type="NCBIfam" id="TIGR00401">
    <property type="entry name" value="msrA"/>
    <property type="match status" value="1"/>
</dbReference>
<dbReference type="GO" id="GO:0033744">
    <property type="term" value="F:L-methionine:thioredoxin-disulfide S-oxidoreductase activity"/>
    <property type="evidence" value="ECO:0007669"/>
    <property type="project" value="RHEA"/>
</dbReference>
<evidence type="ECO:0000256" key="1">
    <source>
        <dbReference type="ARBA" id="ARBA00023002"/>
    </source>
</evidence>
<feature type="domain" description="Peptide methionine sulphoxide reductase MsrA" evidence="5">
    <location>
        <begin position="4"/>
        <end position="155"/>
    </location>
</feature>
<dbReference type="AlphaFoldDB" id="A0A0A0BFA2"/>
<dbReference type="Proteomes" id="UP000029999">
    <property type="component" value="Unassembled WGS sequence"/>
</dbReference>
<sequence>MNIATFAAGCFWGVEARFRQINGVVETRVGYTAGNTPDPDYKLVCTGQTGHAEAIEIQFDPEVISYRQLLEAFWQMHNPTTLNRQGPDVGTQYRSAVFYHDAEQKQQAETVKSELNQSEQFAGTIVTEITAASIFYPAEDYHQCYLEKRGQGSCH</sequence>
<organism evidence="6 7">
    <name type="scientific">Methylophaga thiooxydans</name>
    <dbReference type="NCBI Taxonomy" id="392484"/>
    <lineage>
        <taxon>Bacteria</taxon>
        <taxon>Pseudomonadati</taxon>
        <taxon>Pseudomonadota</taxon>
        <taxon>Gammaproteobacteria</taxon>
        <taxon>Thiotrichales</taxon>
        <taxon>Piscirickettsiaceae</taxon>
        <taxon>Methylophaga</taxon>
    </lineage>
</organism>
<reference evidence="6 7" key="1">
    <citation type="submission" date="2014-09" db="EMBL/GenBank/DDBJ databases">
        <authorList>
            <person name="Grob C."/>
            <person name="Taubert M."/>
            <person name="Howat A.M."/>
            <person name="Burns O.J."/>
            <person name="Dixon J.L."/>
            <person name="Chen Y."/>
            <person name="Murrell J.C."/>
        </authorList>
    </citation>
    <scope>NUCLEOTIDE SEQUENCE [LARGE SCALE GENOMIC DNA]</scope>
    <source>
        <strain evidence="6">L4</strain>
    </source>
</reference>
<protein>
    <recommendedName>
        <fullName evidence="4">Peptide methionine sulfoxide reductase MsrA</fullName>
        <shortName evidence="4">Protein-methionine-S-oxide reductase</shortName>
        <ecNumber evidence="4">1.8.4.11</ecNumber>
    </recommendedName>
    <alternativeName>
        <fullName evidence="4">Peptide-methionine (S)-S-oxide reductase</fullName>
        <shortName evidence="4">Peptide Met(O) reductase</shortName>
    </alternativeName>
</protein>
<dbReference type="EMBL" id="JRQD01000002">
    <property type="protein sequence ID" value="KGM07198.1"/>
    <property type="molecule type" value="Genomic_DNA"/>
</dbReference>
<dbReference type="PANTHER" id="PTHR43774">
    <property type="entry name" value="PEPTIDE METHIONINE SULFOXIDE REDUCTASE"/>
    <property type="match status" value="1"/>
</dbReference>
<evidence type="ECO:0000256" key="3">
    <source>
        <dbReference type="ARBA" id="ARBA00048782"/>
    </source>
</evidence>
<feature type="active site" evidence="4">
    <location>
        <position position="10"/>
    </location>
</feature>
<evidence type="ECO:0000256" key="2">
    <source>
        <dbReference type="ARBA" id="ARBA00047806"/>
    </source>
</evidence>
<dbReference type="HAMAP" id="MF_01401">
    <property type="entry name" value="MsrA"/>
    <property type="match status" value="1"/>
</dbReference>
<dbReference type="InterPro" id="IPR036509">
    <property type="entry name" value="Met_Sox_Rdtase_MsrA_sf"/>
</dbReference>
<gene>
    <name evidence="4" type="primary">msrA</name>
    <name evidence="6" type="ORF">LP43_0807</name>
</gene>
<dbReference type="SUPFAM" id="SSF55068">
    <property type="entry name" value="Peptide methionine sulfoxide reductase"/>
    <property type="match status" value="1"/>
</dbReference>
<dbReference type="InterPro" id="IPR002569">
    <property type="entry name" value="Met_Sox_Rdtase_MsrA_dom"/>
</dbReference>